<evidence type="ECO:0000313" key="2">
    <source>
        <dbReference type="EMBL" id="KRO72329.1"/>
    </source>
</evidence>
<dbReference type="GO" id="GO:0008658">
    <property type="term" value="F:penicillin binding"/>
    <property type="evidence" value="ECO:0007669"/>
    <property type="project" value="InterPro"/>
</dbReference>
<dbReference type="SUPFAM" id="SSF56601">
    <property type="entry name" value="beta-lactamase/transpeptidase-like"/>
    <property type="match status" value="1"/>
</dbReference>
<dbReference type="InterPro" id="IPR012338">
    <property type="entry name" value="Beta-lactam/transpept-like"/>
</dbReference>
<dbReference type="Pfam" id="PF00905">
    <property type="entry name" value="Transpeptidase"/>
    <property type="match status" value="1"/>
</dbReference>
<dbReference type="Proteomes" id="UP000051934">
    <property type="component" value="Unassembled WGS sequence"/>
</dbReference>
<dbReference type="AlphaFoldDB" id="A0A0R2SBT7"/>
<dbReference type="PROSITE" id="PS51257">
    <property type="entry name" value="PROKAR_LIPOPROTEIN"/>
    <property type="match status" value="1"/>
</dbReference>
<sequence>MLKSKISRIRGFSLLCKRGTVFLVALFVIVSCSVSQQVRPLDDSARLASGFEGGVFLLDGESGEFFATSEQWLVRAAIPASTFKVFSSLAALESGVVASTDQVIRLPTYSSTREEINRDLDFASAFALSALPHYQHLVREIGATKMQSYLDNADYGNRSMGGGVDQFWIAGDLRITPRQQLEFLRRLHRSELPFRDTVMAQVRQIMQRTERGGNVFGKTGWANSAEGLHTGWSIGWLARDRKEPLYFATLLQTTEPGDSFLDIRLLLSLEALDQVESQH</sequence>
<dbReference type="InterPro" id="IPR001460">
    <property type="entry name" value="PCN-bd_Tpept"/>
</dbReference>
<feature type="domain" description="Penicillin-binding protein transpeptidase" evidence="1">
    <location>
        <begin position="78"/>
        <end position="255"/>
    </location>
</feature>
<dbReference type="Gene3D" id="3.40.710.10">
    <property type="entry name" value="DD-peptidase/beta-lactamase superfamily"/>
    <property type="match status" value="1"/>
</dbReference>
<evidence type="ECO:0000313" key="3">
    <source>
        <dbReference type="Proteomes" id="UP000051934"/>
    </source>
</evidence>
<protein>
    <recommendedName>
        <fullName evidence="1">Penicillin-binding protein transpeptidase domain-containing protein</fullName>
    </recommendedName>
</protein>
<organism evidence="2 3">
    <name type="scientific">OM182 bacterium BACL3 MAG-120507-bin80</name>
    <dbReference type="NCBI Taxonomy" id="1655577"/>
    <lineage>
        <taxon>Bacteria</taxon>
        <taxon>Pseudomonadati</taxon>
        <taxon>Pseudomonadota</taxon>
        <taxon>Gammaproteobacteria</taxon>
        <taxon>OMG group</taxon>
        <taxon>OM182 clade</taxon>
    </lineage>
</organism>
<evidence type="ECO:0000259" key="1">
    <source>
        <dbReference type="Pfam" id="PF00905"/>
    </source>
</evidence>
<comment type="caution">
    <text evidence="2">The sequence shown here is derived from an EMBL/GenBank/DDBJ whole genome shotgun (WGS) entry which is preliminary data.</text>
</comment>
<gene>
    <name evidence="2" type="ORF">ABR69_07170</name>
</gene>
<dbReference type="EMBL" id="LIBB01000078">
    <property type="protein sequence ID" value="KRO72329.1"/>
    <property type="molecule type" value="Genomic_DNA"/>
</dbReference>
<proteinExistence type="predicted"/>
<accession>A0A0R2SBT7</accession>
<reference evidence="2 3" key="1">
    <citation type="submission" date="2015-10" db="EMBL/GenBank/DDBJ databases">
        <title>Metagenome-Assembled Genomes uncover a global brackish microbiome.</title>
        <authorList>
            <person name="Hugerth L.W."/>
            <person name="Larsson J."/>
            <person name="Alneberg J."/>
            <person name="Lindh M.V."/>
            <person name="Legrand C."/>
            <person name="Pinhassi J."/>
            <person name="Andersson A.F."/>
        </authorList>
    </citation>
    <scope>NUCLEOTIDE SEQUENCE [LARGE SCALE GENOMIC DNA]</scope>
    <source>
        <strain evidence="2">BACL4 MAG-120507-bin80</strain>
    </source>
</reference>
<name>A0A0R2SBT7_9GAMM</name>